<dbReference type="PROSITE" id="PS50088">
    <property type="entry name" value="ANK_REPEAT"/>
    <property type="match status" value="11"/>
</dbReference>
<feature type="region of interest" description="Disordered" evidence="4">
    <location>
        <begin position="1114"/>
        <end position="1181"/>
    </location>
</feature>
<feature type="region of interest" description="Disordered" evidence="4">
    <location>
        <begin position="916"/>
        <end position="1044"/>
    </location>
</feature>
<keyword evidence="6" id="KW-1185">Reference proteome</keyword>
<feature type="repeat" description="ANK" evidence="3">
    <location>
        <begin position="790"/>
        <end position="822"/>
    </location>
</feature>
<dbReference type="PRINTS" id="PR01415">
    <property type="entry name" value="ANKYRIN"/>
</dbReference>
<feature type="region of interest" description="Disordered" evidence="4">
    <location>
        <begin position="1215"/>
        <end position="1245"/>
    </location>
</feature>
<dbReference type="InterPro" id="IPR002110">
    <property type="entry name" value="Ankyrin_rpt"/>
</dbReference>
<feature type="repeat" description="ANK" evidence="3">
    <location>
        <begin position="273"/>
        <end position="305"/>
    </location>
</feature>
<feature type="repeat" description="ANK" evidence="3">
    <location>
        <begin position="373"/>
        <end position="405"/>
    </location>
</feature>
<feature type="repeat" description="ANK" evidence="3">
    <location>
        <begin position="515"/>
        <end position="547"/>
    </location>
</feature>
<feature type="compositionally biased region" description="Polar residues" evidence="4">
    <location>
        <begin position="1014"/>
        <end position="1036"/>
    </location>
</feature>
<evidence type="ECO:0000256" key="4">
    <source>
        <dbReference type="SAM" id="MobiDB-lite"/>
    </source>
</evidence>
<feature type="compositionally biased region" description="Pro residues" evidence="4">
    <location>
        <begin position="1161"/>
        <end position="1172"/>
    </location>
</feature>
<dbReference type="Pfam" id="PF12796">
    <property type="entry name" value="Ank_2"/>
    <property type="match status" value="6"/>
</dbReference>
<feature type="repeat" description="ANK" evidence="3">
    <location>
        <begin position="240"/>
        <end position="272"/>
    </location>
</feature>
<organism evidence="5 6">
    <name type="scientific">Symbiochloris irregularis</name>
    <dbReference type="NCBI Taxonomy" id="706552"/>
    <lineage>
        <taxon>Eukaryota</taxon>
        <taxon>Viridiplantae</taxon>
        <taxon>Chlorophyta</taxon>
        <taxon>core chlorophytes</taxon>
        <taxon>Trebouxiophyceae</taxon>
        <taxon>Trebouxiales</taxon>
        <taxon>Trebouxiaceae</taxon>
        <taxon>Symbiochloris</taxon>
    </lineage>
</organism>
<feature type="region of interest" description="Disordered" evidence="4">
    <location>
        <begin position="648"/>
        <end position="764"/>
    </location>
</feature>
<dbReference type="Proteomes" id="UP001465755">
    <property type="component" value="Unassembled WGS sequence"/>
</dbReference>
<evidence type="ECO:0000256" key="1">
    <source>
        <dbReference type="ARBA" id="ARBA00022737"/>
    </source>
</evidence>
<dbReference type="PANTHER" id="PTHR24198:SF165">
    <property type="entry name" value="ANKYRIN REPEAT-CONTAINING PROTEIN-RELATED"/>
    <property type="match status" value="1"/>
</dbReference>
<feature type="repeat" description="ANK" evidence="3">
    <location>
        <begin position="207"/>
        <end position="239"/>
    </location>
</feature>
<reference evidence="5 6" key="1">
    <citation type="journal article" date="2024" name="Nat. Commun.">
        <title>Phylogenomics reveals the evolutionary origins of lichenization in chlorophyte algae.</title>
        <authorList>
            <person name="Puginier C."/>
            <person name="Libourel C."/>
            <person name="Otte J."/>
            <person name="Skaloud P."/>
            <person name="Haon M."/>
            <person name="Grisel S."/>
            <person name="Petersen M."/>
            <person name="Berrin J.G."/>
            <person name="Delaux P.M."/>
            <person name="Dal Grande F."/>
            <person name="Keller J."/>
        </authorList>
    </citation>
    <scope>NUCLEOTIDE SEQUENCE [LARGE SCALE GENOMIC DNA]</scope>
    <source>
        <strain evidence="5 6">SAG 2036</strain>
    </source>
</reference>
<gene>
    <name evidence="5" type="ORF">WJX73_004689</name>
</gene>
<dbReference type="SMART" id="SM00248">
    <property type="entry name" value="ANK"/>
    <property type="match status" value="16"/>
</dbReference>
<feature type="compositionally biased region" description="Low complexity" evidence="4">
    <location>
        <begin position="952"/>
        <end position="965"/>
    </location>
</feature>
<feature type="repeat" description="ANK" evidence="3">
    <location>
        <begin position="410"/>
        <end position="442"/>
    </location>
</feature>
<feature type="compositionally biased region" description="Pro residues" evidence="4">
    <location>
        <begin position="1120"/>
        <end position="1131"/>
    </location>
</feature>
<dbReference type="InterPro" id="IPR036770">
    <property type="entry name" value="Ankyrin_rpt-contain_sf"/>
</dbReference>
<feature type="repeat" description="ANK" evidence="3">
    <location>
        <begin position="37"/>
        <end position="59"/>
    </location>
</feature>
<dbReference type="SUPFAM" id="SSF48403">
    <property type="entry name" value="Ankyrin repeat"/>
    <property type="match status" value="4"/>
</dbReference>
<keyword evidence="1" id="KW-0677">Repeat</keyword>
<accession>A0AAW1P8D2</accession>
<feature type="repeat" description="ANK" evidence="3">
    <location>
        <begin position="340"/>
        <end position="372"/>
    </location>
</feature>
<feature type="repeat" description="ANK" evidence="3">
    <location>
        <begin position="4"/>
        <end position="36"/>
    </location>
</feature>
<evidence type="ECO:0000313" key="6">
    <source>
        <dbReference type="Proteomes" id="UP001465755"/>
    </source>
</evidence>
<dbReference type="PANTHER" id="PTHR24198">
    <property type="entry name" value="ANKYRIN REPEAT AND PROTEIN KINASE DOMAIN-CONTAINING PROTEIN"/>
    <property type="match status" value="1"/>
</dbReference>
<feature type="region of interest" description="Disordered" evidence="4">
    <location>
        <begin position="601"/>
        <end position="632"/>
    </location>
</feature>
<name>A0AAW1P8D2_9CHLO</name>
<dbReference type="EMBL" id="JALJOQ010000039">
    <property type="protein sequence ID" value="KAK9806010.1"/>
    <property type="molecule type" value="Genomic_DNA"/>
</dbReference>
<evidence type="ECO:0000256" key="2">
    <source>
        <dbReference type="ARBA" id="ARBA00023043"/>
    </source>
</evidence>
<dbReference type="PROSITE" id="PS50297">
    <property type="entry name" value="ANK_REP_REGION"/>
    <property type="match status" value="7"/>
</dbReference>
<sequence>MPVQPVTALHKAVQRGSEAEVAKLLAEGADALACDSEGRTPLHHAVMRGHLPCVEHLLRSQQHAAALLVPDVLGCTPIHLGALQNQVSLILLLVKALLQDAAGRTPLHEIARRKCLQDFMGFLHLGWEVAAREETPQKLAAAARVLEAAPAWQEVARVVDLQRPGLATVRQVMKWQPLHMAAMAGDAGLVKRLVQEFECDPQQRSANSWTPLHCAAAHNQVAVIHALVDLGCSSSSQDAVSSTPMHVAAGEGHMGAIAALYKLGCSAEVKDRDGCTPLYCAAAWNRVEAVKTLAALGCSPSLQSEEGRMSVHVAAEQGWTDLIDVLVTDMHNQVDCADGCKFTPLHSAASGGHVKAIQKLVSLGHKVDVLDYVGRSPLHYAAMNGHVGAITELLQAGASASTTGADTYETGYTPLHLAADMGHCRAIQVLAEAGAPLEALSKKRFTPLMLALSKGPACVDAVAALVEQGADTAAVADPSQFGLETPLSLSVRCGRADIIARLLDKGLSVHTLRQDCTGPLHWAAAAGQTGVLQVLKQAGCGLEDRDQAHNTPLHLAAGCGWLEMVEALVSMGAQIEAQDITSCTPLHNAAHGTYSALAPMPLDAPAGKAKGGAHRNGQSQHAPNGLPDSTGLSPAAAAVQAAVMGHGIPPQAGAPVPVRTGPQWSSPGTARDDPAISPRHTTSFPLGPTTGRASAQAASQSLQAGASGPVPDSAQRTSGLVQQLKLASRRQGGRVTASAPAMPHSSGAVTSPRSDLPQKLRRPEASRTRLISVAKALVGLGSNLEARDSEGRTPLHLAAGCLDTGMVAALVNLGADVNSADAVGGTPMHHAAMADGKEAMFLLARLGCDWRTCAEGVRDATAAFVLYAQHSKTNQQQKGVEGLLRKHYMEGVSAERADANMAALLQQLQLEDEESLAAAKRKRKKKKAARPPEGDDSSNPATADADLDDDATTAPSITATPSAHPSGRRRASVSLSRQQSTPRQSLDAGSDSSASVYQDALVQRRSEEGGASISARSGSLHTRQASESSQGWTEAASQADDELSSLGSELERVRGEVNEACVKASAVVDAGTEAGEPAIEAALVALEEAIVLGERKGVSVKHLKKVRRKLQLHLDELHPKPAPPAALPPTAPRSALEQPPATASSQPPAAPAHRAESSSPPSAPQPQMPPKELPAHPELETSPDRFLLGDLLSSLDGSGPPHAVSANAAGAIGARMQPSSGAAGPSVPLQPNMGRPSWQATAVSSQPLKGSSWGQQLDSGSSLLCSYLVPTWLLPARCGTADLVTQLTPHWPMIIPVDRGSAKVACDMPGLKYK</sequence>
<feature type="compositionally biased region" description="Basic residues" evidence="4">
    <location>
        <begin position="919"/>
        <end position="929"/>
    </location>
</feature>
<keyword evidence="2 3" id="KW-0040">ANK repeat</keyword>
<feature type="compositionally biased region" description="Low complexity" evidence="4">
    <location>
        <begin position="691"/>
        <end position="708"/>
    </location>
</feature>
<feature type="repeat" description="ANK" evidence="3">
    <location>
        <begin position="548"/>
        <end position="580"/>
    </location>
</feature>
<feature type="compositionally biased region" description="Polar residues" evidence="4">
    <location>
        <begin position="973"/>
        <end position="984"/>
    </location>
</feature>
<proteinExistence type="predicted"/>
<evidence type="ECO:0000256" key="3">
    <source>
        <dbReference type="PROSITE-ProRule" id="PRU00023"/>
    </source>
</evidence>
<feature type="compositionally biased region" description="Low complexity" evidence="4">
    <location>
        <begin position="1138"/>
        <end position="1147"/>
    </location>
</feature>
<protein>
    <submittedName>
        <fullName evidence="5">Uncharacterized protein</fullName>
    </submittedName>
</protein>
<dbReference type="Pfam" id="PF13637">
    <property type="entry name" value="Ank_4"/>
    <property type="match status" value="1"/>
</dbReference>
<dbReference type="Gene3D" id="1.25.40.20">
    <property type="entry name" value="Ankyrin repeat-containing domain"/>
    <property type="match status" value="6"/>
</dbReference>
<evidence type="ECO:0000313" key="5">
    <source>
        <dbReference type="EMBL" id="KAK9806010.1"/>
    </source>
</evidence>
<comment type="caution">
    <text evidence="5">The sequence shown here is derived from an EMBL/GenBank/DDBJ whole genome shotgun (WGS) entry which is preliminary data.</text>
</comment>